<dbReference type="Proteomes" id="UP000461506">
    <property type="component" value="Unassembled WGS sequence"/>
</dbReference>
<evidence type="ECO:0000313" key="3">
    <source>
        <dbReference type="Proteomes" id="UP000261140"/>
    </source>
</evidence>
<dbReference type="RefSeq" id="WP_117504246.1">
    <property type="nucleotide sequence ID" value="NZ_QVEQ01000001.1"/>
</dbReference>
<comment type="caution">
    <text evidence="2">The sequence shown here is derived from an EMBL/GenBank/DDBJ whole genome shotgun (WGS) entry which is preliminary data.</text>
</comment>
<reference evidence="2 3" key="1">
    <citation type="submission" date="2018-08" db="EMBL/GenBank/DDBJ databases">
        <title>A genome reference for cultivated species of the human gut microbiota.</title>
        <authorList>
            <person name="Zou Y."/>
            <person name="Xue W."/>
            <person name="Luo G."/>
        </authorList>
    </citation>
    <scope>NUCLEOTIDE SEQUENCE [LARGE SCALE GENOMIC DNA]</scope>
    <source>
        <strain evidence="2 3">AF36-11AT</strain>
    </source>
</reference>
<dbReference type="Proteomes" id="UP000261140">
    <property type="component" value="Unassembled WGS sequence"/>
</dbReference>
<evidence type="ECO:0000313" key="1">
    <source>
        <dbReference type="EMBL" id="MSC64243.1"/>
    </source>
</evidence>
<organism evidence="2 3">
    <name type="scientific">Faecalibacterium prausnitzii</name>
    <dbReference type="NCBI Taxonomy" id="853"/>
    <lineage>
        <taxon>Bacteria</taxon>
        <taxon>Bacillati</taxon>
        <taxon>Bacillota</taxon>
        <taxon>Clostridia</taxon>
        <taxon>Eubacteriales</taxon>
        <taxon>Oscillospiraceae</taxon>
        <taxon>Faecalibacterium</taxon>
    </lineage>
</organism>
<protein>
    <submittedName>
        <fullName evidence="2">Uncharacterized protein</fullName>
    </submittedName>
</protein>
<name>A0A3E2TEK8_9FIRM</name>
<dbReference type="EMBL" id="WKQN01000018">
    <property type="protein sequence ID" value="MSC64243.1"/>
    <property type="molecule type" value="Genomic_DNA"/>
</dbReference>
<dbReference type="AlphaFoldDB" id="A0A3E2TEK8"/>
<gene>
    <name evidence="2" type="ORF">DWZ89_02120</name>
    <name evidence="1" type="ORF">GKD95_13135</name>
</gene>
<accession>A0A3E2TEK8</accession>
<evidence type="ECO:0000313" key="2">
    <source>
        <dbReference type="EMBL" id="RGB73610.1"/>
    </source>
</evidence>
<sequence length="149" mass="16108">MEFTYQSTMQLPASYAVLSEDEMVYTVGGAFELNIDRAAVAQFVTNVISNSIRLAGQYTFQMAFDGLTNMRNDGLTIPGAVHHYWSNQTTVGKVGTVVGAACVGYAVYIQAVTLFNTFLSIYNDMRDIYNGTNTQTETATTANAALAAA</sequence>
<reference evidence="1 4" key="2">
    <citation type="journal article" date="2019" name="Nat. Med.">
        <title>A library of human gut bacterial isolates paired with longitudinal multiomics data enables mechanistic microbiome research.</title>
        <authorList>
            <person name="Poyet M."/>
            <person name="Groussin M."/>
            <person name="Gibbons S.M."/>
            <person name="Avila-Pacheco J."/>
            <person name="Jiang X."/>
            <person name="Kearney S.M."/>
            <person name="Perrotta A.R."/>
            <person name="Berdy B."/>
            <person name="Zhao S."/>
            <person name="Lieberman T.D."/>
            <person name="Swanson P.K."/>
            <person name="Smith M."/>
            <person name="Roesemann S."/>
            <person name="Alexander J.E."/>
            <person name="Rich S.A."/>
            <person name="Livny J."/>
            <person name="Vlamakis H."/>
            <person name="Clish C."/>
            <person name="Bullock K."/>
            <person name="Deik A."/>
            <person name="Scott J."/>
            <person name="Pierce K.A."/>
            <person name="Xavier R.J."/>
            <person name="Alm E.J."/>
        </authorList>
    </citation>
    <scope>NUCLEOTIDE SEQUENCE [LARGE SCALE GENOMIC DNA]</scope>
    <source>
        <strain evidence="1 4">BIOML-A1</strain>
    </source>
</reference>
<dbReference type="EMBL" id="QVEQ01000001">
    <property type="protein sequence ID" value="RGB73610.1"/>
    <property type="molecule type" value="Genomic_DNA"/>
</dbReference>
<proteinExistence type="predicted"/>
<evidence type="ECO:0000313" key="4">
    <source>
        <dbReference type="Proteomes" id="UP000461506"/>
    </source>
</evidence>